<comment type="caution">
    <text evidence="1">The sequence shown here is derived from an EMBL/GenBank/DDBJ whole genome shotgun (WGS) entry which is preliminary data.</text>
</comment>
<name>A0A0R1TXB2_9LACO</name>
<accession>A0A0R1TXB2</accession>
<gene>
    <name evidence="1" type="ORF">FC50_GL001164</name>
</gene>
<evidence type="ECO:0000313" key="1">
    <source>
        <dbReference type="EMBL" id="KRL85773.1"/>
    </source>
</evidence>
<proteinExistence type="predicted"/>
<dbReference type="PATRIC" id="fig|1423783.4.peg.1205"/>
<evidence type="ECO:0000313" key="2">
    <source>
        <dbReference type="Proteomes" id="UP000051922"/>
    </source>
</evidence>
<dbReference type="Proteomes" id="UP000051922">
    <property type="component" value="Unassembled WGS sequence"/>
</dbReference>
<protein>
    <submittedName>
        <fullName evidence="1">Uncharacterized protein</fullName>
    </submittedName>
</protein>
<dbReference type="AlphaFoldDB" id="A0A0R1TXB2"/>
<organism evidence="1 2">
    <name type="scientific">Lacticaseibacillus pantheris DSM 15945 = JCM 12539 = NBRC 106106</name>
    <dbReference type="NCBI Taxonomy" id="1423783"/>
    <lineage>
        <taxon>Bacteria</taxon>
        <taxon>Bacillati</taxon>
        <taxon>Bacillota</taxon>
        <taxon>Bacilli</taxon>
        <taxon>Lactobacillales</taxon>
        <taxon>Lactobacillaceae</taxon>
        <taxon>Lacticaseibacillus</taxon>
    </lineage>
</organism>
<dbReference type="STRING" id="1423783.FC50_GL001164"/>
<keyword evidence="2" id="KW-1185">Reference proteome</keyword>
<reference evidence="1 2" key="1">
    <citation type="journal article" date="2015" name="Genome Announc.">
        <title>Expanding the biotechnology potential of lactobacilli through comparative genomics of 213 strains and associated genera.</title>
        <authorList>
            <person name="Sun Z."/>
            <person name="Harris H.M."/>
            <person name="McCann A."/>
            <person name="Guo C."/>
            <person name="Argimon S."/>
            <person name="Zhang W."/>
            <person name="Yang X."/>
            <person name="Jeffery I.B."/>
            <person name="Cooney J.C."/>
            <person name="Kagawa T.F."/>
            <person name="Liu W."/>
            <person name="Song Y."/>
            <person name="Salvetti E."/>
            <person name="Wrobel A."/>
            <person name="Rasinkangas P."/>
            <person name="Parkhill J."/>
            <person name="Rea M.C."/>
            <person name="O'Sullivan O."/>
            <person name="Ritari J."/>
            <person name="Douillard F.P."/>
            <person name="Paul Ross R."/>
            <person name="Yang R."/>
            <person name="Briner A.E."/>
            <person name="Felis G.E."/>
            <person name="de Vos W.M."/>
            <person name="Barrangou R."/>
            <person name="Klaenhammer T.R."/>
            <person name="Caufield P.W."/>
            <person name="Cui Y."/>
            <person name="Zhang H."/>
            <person name="O'Toole P.W."/>
        </authorList>
    </citation>
    <scope>NUCLEOTIDE SEQUENCE [LARGE SCALE GENOMIC DNA]</scope>
    <source>
        <strain evidence="1 2">DSM 15945</strain>
    </source>
</reference>
<dbReference type="EMBL" id="AZFJ01000049">
    <property type="protein sequence ID" value="KRL85773.1"/>
    <property type="molecule type" value="Genomic_DNA"/>
</dbReference>
<sequence>MDVTDSIKRLRWTVEHHFLHIQAQHDFMRAWAIQFELAYTDFRVIQMALQLSGEEQHPLLGEFAKAYDDVYQYEYAFVAGGLAGFNDKFGGHMDDYQHAESKMLGLIDRVDALPALHTFGA</sequence>